<evidence type="ECO:0000313" key="10">
    <source>
        <dbReference type="EMBL" id="TYB78155.1"/>
    </source>
</evidence>
<dbReference type="Pfam" id="PF21082">
    <property type="entry name" value="MS_channel_3rd"/>
    <property type="match status" value="1"/>
</dbReference>
<dbReference type="RefSeq" id="WP_148368510.1">
    <property type="nucleotide sequence ID" value="NZ_VSKM01000002.1"/>
</dbReference>
<dbReference type="EMBL" id="VSKM01000002">
    <property type="protein sequence ID" value="TYB78155.1"/>
    <property type="molecule type" value="Genomic_DNA"/>
</dbReference>
<dbReference type="InterPro" id="IPR023408">
    <property type="entry name" value="MscS_beta-dom_sf"/>
</dbReference>
<reference evidence="10 11" key="1">
    <citation type="submission" date="2019-08" db="EMBL/GenBank/DDBJ databases">
        <title>Genomes of Antarctic Bizionia species.</title>
        <authorList>
            <person name="Bowman J.P."/>
        </authorList>
    </citation>
    <scope>NUCLEOTIDE SEQUENCE [LARGE SCALE GENOMIC DNA]</scope>
    <source>
        <strain evidence="10 11">HFD</strain>
    </source>
</reference>
<dbReference type="Proteomes" id="UP000323324">
    <property type="component" value="Unassembled WGS sequence"/>
</dbReference>
<protein>
    <submittedName>
        <fullName evidence="10">Mechanosensitive ion channel family protein</fullName>
    </submittedName>
</protein>
<evidence type="ECO:0000256" key="4">
    <source>
        <dbReference type="ARBA" id="ARBA00022692"/>
    </source>
</evidence>
<evidence type="ECO:0000256" key="5">
    <source>
        <dbReference type="ARBA" id="ARBA00022989"/>
    </source>
</evidence>
<evidence type="ECO:0000256" key="2">
    <source>
        <dbReference type="ARBA" id="ARBA00008017"/>
    </source>
</evidence>
<comment type="caution">
    <text evidence="10">The sequence shown here is derived from an EMBL/GenBank/DDBJ whole genome shotgun (WGS) entry which is preliminary data.</text>
</comment>
<dbReference type="InterPro" id="IPR045275">
    <property type="entry name" value="MscS_archaea/bacteria_type"/>
</dbReference>
<comment type="similarity">
    <text evidence="2">Belongs to the MscS (TC 1.A.23) family.</text>
</comment>
<dbReference type="Gene3D" id="2.30.30.60">
    <property type="match status" value="1"/>
</dbReference>
<dbReference type="Gene3D" id="1.10.287.1260">
    <property type="match status" value="1"/>
</dbReference>
<organism evidence="10 11">
    <name type="scientific">Bizionia saleffrena</name>
    <dbReference type="NCBI Taxonomy" id="291189"/>
    <lineage>
        <taxon>Bacteria</taxon>
        <taxon>Pseudomonadati</taxon>
        <taxon>Bacteroidota</taxon>
        <taxon>Flavobacteriia</taxon>
        <taxon>Flavobacteriales</taxon>
        <taxon>Flavobacteriaceae</taxon>
        <taxon>Bizionia</taxon>
    </lineage>
</organism>
<name>A0A8H2LJ37_9FLAO</name>
<accession>A0A8H2LJ37</accession>
<sequence>MRELIELFKTNIIAIIGIIVSVITLCVITNVLHKWSVKKEKERFPGETERPFIFIKHILNTLWIVLGVLALSLVFMGDDYYDYILTNFKLVLYVGMVAVLTIIGGTLTNLWFKRSIKNKILYNEDPTAFKFIRYVAVFSVYFVGFLLVMLVFPSLRGVSQTALGGAGVIALIAGVASQEALSNLVGGIFIISFKPFKIGDVVRLSDTMVGTVTDITLRHTIIRNYENKMIVIPNAIINKEKLINYDLGELKCCEHIEIGISYDSDIDLAKKILQEECGNHPLIFDNRTLLDKKEDKPVIRVALTKLNDSSMTIRAWAWASTYTDSFNLKCDVLESVKKRFDLEGIEIPFPYRTIVMKTTADKSTDALNKEQ</sequence>
<dbReference type="SUPFAM" id="SSF82689">
    <property type="entry name" value="Mechanosensitive channel protein MscS (YggB), C-terminal domain"/>
    <property type="match status" value="1"/>
</dbReference>
<evidence type="ECO:0000256" key="6">
    <source>
        <dbReference type="ARBA" id="ARBA00023136"/>
    </source>
</evidence>
<dbReference type="GO" id="GO:0005886">
    <property type="term" value="C:plasma membrane"/>
    <property type="evidence" value="ECO:0007669"/>
    <property type="project" value="UniProtKB-SubCell"/>
</dbReference>
<dbReference type="PANTHER" id="PTHR30221">
    <property type="entry name" value="SMALL-CONDUCTANCE MECHANOSENSITIVE CHANNEL"/>
    <property type="match status" value="1"/>
</dbReference>
<dbReference type="PANTHER" id="PTHR30221:SF1">
    <property type="entry name" value="SMALL-CONDUCTANCE MECHANOSENSITIVE CHANNEL"/>
    <property type="match status" value="1"/>
</dbReference>
<feature type="domain" description="Mechanosensitive ion channel MscS" evidence="8">
    <location>
        <begin position="180"/>
        <end position="245"/>
    </location>
</feature>
<dbReference type="GO" id="GO:0008381">
    <property type="term" value="F:mechanosensitive monoatomic ion channel activity"/>
    <property type="evidence" value="ECO:0007669"/>
    <property type="project" value="InterPro"/>
</dbReference>
<feature type="transmembrane region" description="Helical" evidence="7">
    <location>
        <begin position="53"/>
        <end position="75"/>
    </location>
</feature>
<evidence type="ECO:0000259" key="8">
    <source>
        <dbReference type="Pfam" id="PF00924"/>
    </source>
</evidence>
<feature type="transmembrane region" description="Helical" evidence="7">
    <location>
        <begin position="90"/>
        <end position="111"/>
    </location>
</feature>
<evidence type="ECO:0000313" key="11">
    <source>
        <dbReference type="Proteomes" id="UP000323324"/>
    </source>
</evidence>
<dbReference type="InterPro" id="IPR010920">
    <property type="entry name" value="LSM_dom_sf"/>
</dbReference>
<feature type="transmembrane region" description="Helical" evidence="7">
    <location>
        <begin position="131"/>
        <end position="152"/>
    </location>
</feature>
<keyword evidence="5 7" id="KW-1133">Transmembrane helix</keyword>
<evidence type="ECO:0000256" key="7">
    <source>
        <dbReference type="SAM" id="Phobius"/>
    </source>
</evidence>
<keyword evidence="6 7" id="KW-0472">Membrane</keyword>
<dbReference type="Gene3D" id="3.30.70.100">
    <property type="match status" value="1"/>
</dbReference>
<gene>
    <name evidence="10" type="ORF">ES676_02790</name>
</gene>
<evidence type="ECO:0000256" key="1">
    <source>
        <dbReference type="ARBA" id="ARBA00004651"/>
    </source>
</evidence>
<dbReference type="Pfam" id="PF00924">
    <property type="entry name" value="MS_channel_2nd"/>
    <property type="match status" value="1"/>
</dbReference>
<dbReference type="InterPro" id="IPR049278">
    <property type="entry name" value="MS_channel_C"/>
</dbReference>
<keyword evidence="3" id="KW-1003">Cell membrane</keyword>
<evidence type="ECO:0000259" key="9">
    <source>
        <dbReference type="Pfam" id="PF21082"/>
    </source>
</evidence>
<feature type="transmembrane region" description="Helical" evidence="7">
    <location>
        <begin position="164"/>
        <end position="193"/>
    </location>
</feature>
<feature type="transmembrane region" description="Helical" evidence="7">
    <location>
        <begin position="12"/>
        <end position="32"/>
    </location>
</feature>
<proteinExistence type="inferred from homology"/>
<feature type="domain" description="Mechanosensitive ion channel MscS C-terminal" evidence="9">
    <location>
        <begin position="256"/>
        <end position="347"/>
    </location>
</feature>
<comment type="subcellular location">
    <subcellularLocation>
        <location evidence="1">Cell membrane</location>
        <topology evidence="1">Multi-pass membrane protein</topology>
    </subcellularLocation>
</comment>
<dbReference type="SUPFAM" id="SSF50182">
    <property type="entry name" value="Sm-like ribonucleoproteins"/>
    <property type="match status" value="1"/>
</dbReference>
<dbReference type="InterPro" id="IPR011066">
    <property type="entry name" value="MscS_channel_C_sf"/>
</dbReference>
<dbReference type="AlphaFoldDB" id="A0A8H2LJ37"/>
<dbReference type="InterPro" id="IPR006685">
    <property type="entry name" value="MscS_channel_2nd"/>
</dbReference>
<evidence type="ECO:0000256" key="3">
    <source>
        <dbReference type="ARBA" id="ARBA00022475"/>
    </source>
</evidence>
<keyword evidence="4 7" id="KW-0812">Transmembrane</keyword>
<keyword evidence="11" id="KW-1185">Reference proteome</keyword>